<gene>
    <name evidence="8" type="ORF">IHE44_0007812</name>
    <name evidence="7" type="ORF">IHE44_014987</name>
</gene>
<dbReference type="Proteomes" id="UP000618051">
    <property type="component" value="Unassembled WGS sequence"/>
</dbReference>
<dbReference type="Pfam" id="PF03068">
    <property type="entry name" value="PAD"/>
    <property type="match status" value="2"/>
</dbReference>
<dbReference type="Gene3D" id="3.75.10.10">
    <property type="entry name" value="L-arginine/glycine Amidinotransferase, Chain A"/>
    <property type="match status" value="2"/>
</dbReference>
<evidence type="ECO:0000256" key="1">
    <source>
        <dbReference type="ARBA" id="ARBA00004496"/>
    </source>
</evidence>
<accession>A0A835NPS7</accession>
<evidence type="ECO:0000259" key="5">
    <source>
        <dbReference type="Pfam" id="PF08526"/>
    </source>
</evidence>
<dbReference type="Gene3D" id="2.60.40.1700">
    <property type="entry name" value="Protein-arginine deiminase, central domain"/>
    <property type="match status" value="1"/>
</dbReference>
<evidence type="ECO:0000259" key="6">
    <source>
        <dbReference type="Pfam" id="PF08527"/>
    </source>
</evidence>
<dbReference type="GO" id="GO:0005634">
    <property type="term" value="C:nucleus"/>
    <property type="evidence" value="ECO:0007669"/>
    <property type="project" value="TreeGrafter"/>
</dbReference>
<evidence type="ECO:0000313" key="8">
    <source>
        <dbReference type="EMBL" id="KAI1231367.1"/>
    </source>
</evidence>
<dbReference type="EMBL" id="JADDUC010000095">
    <property type="protein sequence ID" value="KAG0119048.1"/>
    <property type="molecule type" value="Genomic_DNA"/>
</dbReference>
<evidence type="ECO:0000256" key="2">
    <source>
        <dbReference type="ARBA" id="ARBA00008166"/>
    </source>
</evidence>
<dbReference type="FunFam" id="2.60.40.1700:FF:000001">
    <property type="entry name" value="Protein-arginine deiminase type-2"/>
    <property type="match status" value="1"/>
</dbReference>
<dbReference type="InterPro" id="IPR013733">
    <property type="entry name" value="Prot_Arg_deaminase_cen_dom"/>
</dbReference>
<dbReference type="Pfam" id="PF08526">
    <property type="entry name" value="PAD_N"/>
    <property type="match status" value="1"/>
</dbReference>
<proteinExistence type="inferred from homology"/>
<evidence type="ECO:0000256" key="3">
    <source>
        <dbReference type="ARBA" id="ARBA00022490"/>
    </source>
</evidence>
<dbReference type="InterPro" id="IPR004303">
    <property type="entry name" value="PAD"/>
</dbReference>
<dbReference type="PANTHER" id="PTHR10837">
    <property type="entry name" value="PEPTIDYLARGININE DEIMINASE"/>
    <property type="match status" value="1"/>
</dbReference>
<dbReference type="GO" id="GO:0005737">
    <property type="term" value="C:cytoplasm"/>
    <property type="evidence" value="ECO:0007669"/>
    <property type="project" value="UniProtKB-SubCell"/>
</dbReference>
<feature type="non-terminal residue" evidence="7">
    <location>
        <position position="762"/>
    </location>
</feature>
<dbReference type="InterPro" id="IPR013732">
    <property type="entry name" value="PAD_N"/>
</dbReference>
<keyword evidence="3" id="KW-0963">Cytoplasm</keyword>
<sequence>MPGEPRTLRLQHGNRIEALCVLGGHVRADVFGAAPAGAVAFGVKHTEGVSVDVLFRGRAEPEAVSGAGTRWPLDEGTVLRFSMSRASSEVNDNKVTVSFYADGGKPINQAGVFLTGVELQESIPVPCAWGRDGDSKARFAGSGGLAAKPLTLPRDEAALSLQGSPWTWTRIGMGWWKRTAPTSWAWGPEGHGAILLVSCDKEFPFIPPSDCDSEQVFNREDLLDMAQMVLRTEGPQRLPRGYEIVLSVSVNDADKKRVNNPDEPGDLPVFPFLADPFFGQRYVQVLGRRKLFHAVPYPGGAAELGFFVEGLRFPDETFSGLVSIHVSLLEPLAEGIPHSPIFTDTVVFRVAPWIMTPNTMAPVNLFACSMKDNYLFTKEIQSLVAKASCKLKVCFGYINRGDRWMQDEIRLGYTHAPHNIFPVVLDSPRERGMEQLPVKELLGPNFGYVHKEPLFEAVASLDSFGNVEVSPPVSVAGKEYPLGRILIGSSFPASAGRRMTRLVRDFLYAQHVQAPVELYSDWLAVGNVNEFVTFVPTSDKKLTPAVFPQRFRMLLASPAACYRLFREKQKEGQGEATMAFRVFRRVTINKVLSNEVLAQQNQYVQVIPNTPGHNPHFWQRPPQRGTNSSLWQGVVEFGLLSALLHPLQRCIDWNRDILKKELGLLEEDIIDLPALFKLDKQGKAVPYFPNTVTMIVLAKDLGIPKPFGPVAGGECCLERQIRALLEPLGLRCRFLEDVASYHGSLGEVRCGTSVQRRPFAFK</sequence>
<dbReference type="SUPFAM" id="SSF55909">
    <property type="entry name" value="Pentein"/>
    <property type="match status" value="1"/>
</dbReference>
<organism evidence="7">
    <name type="scientific">Lamprotornis superbus</name>
    <dbReference type="NCBI Taxonomy" id="245042"/>
    <lineage>
        <taxon>Eukaryota</taxon>
        <taxon>Metazoa</taxon>
        <taxon>Chordata</taxon>
        <taxon>Craniata</taxon>
        <taxon>Vertebrata</taxon>
        <taxon>Euteleostomi</taxon>
        <taxon>Archelosauria</taxon>
        <taxon>Archosauria</taxon>
        <taxon>Dinosauria</taxon>
        <taxon>Saurischia</taxon>
        <taxon>Theropoda</taxon>
        <taxon>Coelurosauria</taxon>
        <taxon>Aves</taxon>
        <taxon>Neognathae</taxon>
        <taxon>Neoaves</taxon>
        <taxon>Telluraves</taxon>
        <taxon>Australaves</taxon>
        <taxon>Passeriformes</taxon>
        <taxon>Sturnidae</taxon>
        <taxon>Lamprotornis</taxon>
    </lineage>
</organism>
<comment type="subcellular location">
    <subcellularLocation>
        <location evidence="1">Cytoplasm</location>
    </subcellularLocation>
</comment>
<dbReference type="GO" id="GO:0140794">
    <property type="term" value="F:histone arginine deiminase activity"/>
    <property type="evidence" value="ECO:0007669"/>
    <property type="project" value="TreeGrafter"/>
</dbReference>
<reference evidence="8" key="3">
    <citation type="submission" date="2022-01" db="EMBL/GenBank/DDBJ databases">
        <authorList>
            <person name="Rubenstein D.R."/>
        </authorList>
    </citation>
    <scope>NUCLEOTIDE SEQUENCE</scope>
    <source>
        <strain evidence="8">SS15</strain>
        <tissue evidence="8">Liver</tissue>
    </source>
</reference>
<dbReference type="AlphaFoldDB" id="A0A835NPS7"/>
<dbReference type="InterPro" id="IPR013530">
    <property type="entry name" value="PAD_C"/>
</dbReference>
<dbReference type="InterPro" id="IPR008972">
    <property type="entry name" value="Cupredoxin"/>
</dbReference>
<dbReference type="EMBL" id="JADDUC020000026">
    <property type="protein sequence ID" value="KAI1231367.1"/>
    <property type="molecule type" value="Genomic_DNA"/>
</dbReference>
<dbReference type="Gene3D" id="2.60.40.1860">
    <property type="entry name" value="Protein-arginine deiminase, N-terminal domain"/>
    <property type="match status" value="1"/>
</dbReference>
<evidence type="ECO:0000313" key="9">
    <source>
        <dbReference type="Proteomes" id="UP000618051"/>
    </source>
</evidence>
<name>A0A835NPS7_9PASS</name>
<dbReference type="Pfam" id="PF08527">
    <property type="entry name" value="PAD_M"/>
    <property type="match status" value="1"/>
</dbReference>
<dbReference type="InterPro" id="IPR036556">
    <property type="entry name" value="PAD_central_sf"/>
</dbReference>
<protein>
    <submittedName>
        <fullName evidence="8">Protein-arginine deiminase type-2</fullName>
    </submittedName>
</protein>
<comment type="caution">
    <text evidence="7">The sequence shown here is derived from an EMBL/GenBank/DDBJ whole genome shotgun (WGS) entry which is preliminary data.</text>
</comment>
<dbReference type="SUPFAM" id="SSF110083">
    <property type="entry name" value="Peptidylarginine deiminase Pad4, middle domain"/>
    <property type="match status" value="1"/>
</dbReference>
<reference evidence="7" key="1">
    <citation type="submission" date="2020-10" db="EMBL/GenBank/DDBJ databases">
        <title>Feather gene expression reveals the developmental basis of iridescence in African starlings.</title>
        <authorList>
            <person name="Rubenstein D.R."/>
        </authorList>
    </citation>
    <scope>NUCLEOTIDE SEQUENCE</scope>
    <source>
        <strain evidence="7">SS15</strain>
        <tissue evidence="7">Liver</tissue>
    </source>
</reference>
<dbReference type="SUPFAM" id="SSF49503">
    <property type="entry name" value="Cupredoxins"/>
    <property type="match status" value="1"/>
</dbReference>
<keyword evidence="9" id="KW-1185">Reference proteome</keyword>
<evidence type="ECO:0000313" key="7">
    <source>
        <dbReference type="EMBL" id="KAG0119048.1"/>
    </source>
</evidence>
<dbReference type="PANTHER" id="PTHR10837:SF12">
    <property type="entry name" value="PROTEIN-ARGININE DEIMINASE TYPE-2"/>
    <property type="match status" value="1"/>
</dbReference>
<feature type="domain" description="Protein-arginine deiminase C-terminal" evidence="4">
    <location>
        <begin position="341"/>
        <end position="605"/>
    </location>
</feature>
<evidence type="ECO:0000259" key="4">
    <source>
        <dbReference type="Pfam" id="PF03068"/>
    </source>
</evidence>
<reference evidence="8 9" key="2">
    <citation type="journal article" date="2021" name="J. Hered.">
        <title>Feather Gene Expression Elucidates the Developmental Basis of Plumage Iridescence in African Starlings.</title>
        <authorList>
            <person name="Rubenstein D.R."/>
            <person name="Corvelo A."/>
            <person name="MacManes M.D."/>
            <person name="Maia R."/>
            <person name="Narzisi G."/>
            <person name="Rousaki A."/>
            <person name="Vandenabeele P."/>
            <person name="Shawkey M.D."/>
            <person name="Solomon J."/>
        </authorList>
    </citation>
    <scope>NUCLEOTIDE SEQUENCE [LARGE SCALE GENOMIC DNA]</scope>
    <source>
        <strain evidence="8">SS15</strain>
    </source>
</reference>
<dbReference type="OrthoDB" id="5102063at2759"/>
<dbReference type="InterPro" id="IPR038685">
    <property type="entry name" value="PAD_N_sf"/>
</dbReference>
<feature type="domain" description="Protein-arginine deiminase (PAD) N-terminal" evidence="5">
    <location>
        <begin position="5"/>
        <end position="115"/>
    </location>
</feature>
<comment type="similarity">
    <text evidence="2">Belongs to the protein arginine deiminase family.</text>
</comment>
<feature type="domain" description="Protein-arginine deiminase C-terminal" evidence="4">
    <location>
        <begin position="647"/>
        <end position="762"/>
    </location>
</feature>
<feature type="domain" description="Protein-arginine deiminase (PAD) central" evidence="6">
    <location>
        <begin position="180"/>
        <end position="330"/>
    </location>
</feature>
<dbReference type="GO" id="GO:0005509">
    <property type="term" value="F:calcium ion binding"/>
    <property type="evidence" value="ECO:0007669"/>
    <property type="project" value="InterPro"/>
</dbReference>